<keyword evidence="2" id="KW-1185">Reference proteome</keyword>
<sequence>MFDKEHQYLRNSGNIQLVVMRQNEQKCVSKKNFFNAMINNSKTFHSILSTQSMRI</sequence>
<organism evidence="1 2">
    <name type="scientific">Desulfosporosinus hippei DSM 8344</name>
    <dbReference type="NCBI Taxonomy" id="1121419"/>
    <lineage>
        <taxon>Bacteria</taxon>
        <taxon>Bacillati</taxon>
        <taxon>Bacillota</taxon>
        <taxon>Clostridia</taxon>
        <taxon>Eubacteriales</taxon>
        <taxon>Desulfitobacteriaceae</taxon>
        <taxon>Desulfosporosinus</taxon>
    </lineage>
</organism>
<name>A0A1G8KX35_9FIRM</name>
<accession>A0A1G8KX35</accession>
<dbReference type="STRING" id="1121419.SAMN05443529_14215"/>
<dbReference type="Proteomes" id="UP000198656">
    <property type="component" value="Unassembled WGS sequence"/>
</dbReference>
<proteinExistence type="predicted"/>
<gene>
    <name evidence="1" type="ORF">SAMN05443529_14215</name>
</gene>
<dbReference type="AlphaFoldDB" id="A0A1G8KX35"/>
<evidence type="ECO:0000313" key="2">
    <source>
        <dbReference type="Proteomes" id="UP000198656"/>
    </source>
</evidence>
<protein>
    <submittedName>
        <fullName evidence="1">Uncharacterized protein</fullName>
    </submittedName>
</protein>
<evidence type="ECO:0000313" key="1">
    <source>
        <dbReference type="EMBL" id="SDI47907.1"/>
    </source>
</evidence>
<dbReference type="EMBL" id="FNCP01000042">
    <property type="protein sequence ID" value="SDI47907.1"/>
    <property type="molecule type" value="Genomic_DNA"/>
</dbReference>
<reference evidence="2" key="1">
    <citation type="submission" date="2016-10" db="EMBL/GenBank/DDBJ databases">
        <authorList>
            <person name="Varghese N."/>
            <person name="Submissions S."/>
        </authorList>
    </citation>
    <scope>NUCLEOTIDE SEQUENCE [LARGE SCALE GENOMIC DNA]</scope>
    <source>
        <strain evidence="2">DSM 8344</strain>
    </source>
</reference>